<sequence length="176" mass="18936">MLVVTTTVLIIACPCALGLATPLSITVGIGKAAQAGILIKDADALQKLSKVNAVVFDKTGTLTLGQPKVQAVHPIGISETELAKWVVPLEKRSEHPLAKAVTDYWSDANTLEPEQFENLKGKGVQGIVDGKQIVIASINHIKTLGSTYRHLKPLLLRPPVKHIHQSLLLSRVKPSH</sequence>
<protein>
    <submittedName>
        <fullName evidence="6">Copper-translocating P-type ATPase</fullName>
        <ecNumber evidence="6">3.6.3.3</ecNumber>
        <ecNumber evidence="6">3.6.3.4</ecNumber>
    </submittedName>
</protein>
<dbReference type="InterPro" id="IPR051014">
    <property type="entry name" value="Cation_Transport_ATPase_IB"/>
</dbReference>
<dbReference type="EMBL" id="BBMT01000002">
    <property type="protein sequence ID" value="GAL32972.1"/>
    <property type="molecule type" value="Genomic_DNA"/>
</dbReference>
<comment type="similarity">
    <text evidence="2">Belongs to the cation transport ATPase (P-type) (TC 3.A.3) family. Type IB subfamily.</text>
</comment>
<dbReference type="InterPro" id="IPR018303">
    <property type="entry name" value="ATPase_P-typ_P_site"/>
</dbReference>
<organism evidence="6 7">
    <name type="scientific">Vibrio maritimus</name>
    <dbReference type="NCBI Taxonomy" id="990268"/>
    <lineage>
        <taxon>Bacteria</taxon>
        <taxon>Pseudomonadati</taxon>
        <taxon>Pseudomonadota</taxon>
        <taxon>Gammaproteobacteria</taxon>
        <taxon>Vibrionales</taxon>
        <taxon>Vibrionaceae</taxon>
        <taxon>Vibrio</taxon>
    </lineage>
</organism>
<dbReference type="GO" id="GO:0016787">
    <property type="term" value="F:hydrolase activity"/>
    <property type="evidence" value="ECO:0007669"/>
    <property type="project" value="UniProtKB-KW"/>
</dbReference>
<dbReference type="GO" id="GO:0016020">
    <property type="term" value="C:membrane"/>
    <property type="evidence" value="ECO:0007669"/>
    <property type="project" value="UniProtKB-SubCell"/>
</dbReference>
<evidence type="ECO:0000256" key="1">
    <source>
        <dbReference type="ARBA" id="ARBA00004370"/>
    </source>
</evidence>
<dbReference type="Proteomes" id="UP000029224">
    <property type="component" value="Unassembled WGS sequence"/>
</dbReference>
<dbReference type="PANTHER" id="PTHR48085">
    <property type="entry name" value="CADMIUM/ZINC-TRANSPORTING ATPASE HMA2-RELATED"/>
    <property type="match status" value="1"/>
</dbReference>
<dbReference type="GO" id="GO:0022857">
    <property type="term" value="F:transmembrane transporter activity"/>
    <property type="evidence" value="ECO:0007669"/>
    <property type="project" value="TreeGrafter"/>
</dbReference>
<dbReference type="EC" id="3.6.3.3" evidence="6"/>
<evidence type="ECO:0000256" key="3">
    <source>
        <dbReference type="ARBA" id="ARBA00022692"/>
    </source>
</evidence>
<comment type="subcellular location">
    <subcellularLocation>
        <location evidence="1">Membrane</location>
    </subcellularLocation>
</comment>
<dbReference type="EC" id="3.6.3.4" evidence="6"/>
<keyword evidence="3" id="KW-0812">Transmembrane</keyword>
<evidence type="ECO:0000256" key="5">
    <source>
        <dbReference type="ARBA" id="ARBA00023136"/>
    </source>
</evidence>
<keyword evidence="5" id="KW-0472">Membrane</keyword>
<evidence type="ECO:0000313" key="7">
    <source>
        <dbReference type="Proteomes" id="UP000029224"/>
    </source>
</evidence>
<evidence type="ECO:0000313" key="6">
    <source>
        <dbReference type="EMBL" id="GAL32972.1"/>
    </source>
</evidence>
<keyword evidence="6" id="KW-0378">Hydrolase</keyword>
<dbReference type="SUPFAM" id="SSF81660">
    <property type="entry name" value="Metal cation-transporting ATPase, ATP-binding domain N"/>
    <property type="match status" value="1"/>
</dbReference>
<dbReference type="Pfam" id="PF00702">
    <property type="entry name" value="Hydrolase"/>
    <property type="match status" value="1"/>
</dbReference>
<reference evidence="6 7" key="1">
    <citation type="submission" date="2014-09" db="EMBL/GenBank/DDBJ databases">
        <title>Vibrio maritimus JCM 19240. (C210) whole genome shotgun sequence.</title>
        <authorList>
            <person name="Sawabe T."/>
            <person name="Meirelles P."/>
            <person name="Nakanishi M."/>
            <person name="Sayaka M."/>
            <person name="Hattori M."/>
            <person name="Ohkuma M."/>
        </authorList>
    </citation>
    <scope>NUCLEOTIDE SEQUENCE [LARGE SCALE GENOMIC DNA]</scope>
    <source>
        <strain evidence="6 7">JCM 19240</strain>
    </source>
</reference>
<evidence type="ECO:0000256" key="4">
    <source>
        <dbReference type="ARBA" id="ARBA00022989"/>
    </source>
</evidence>
<keyword evidence="4" id="KW-1133">Transmembrane helix</keyword>
<dbReference type="Gene3D" id="1.20.1110.10">
    <property type="entry name" value="Calcium-transporting ATPase, transmembrane domain"/>
    <property type="match status" value="1"/>
</dbReference>
<dbReference type="Gene3D" id="3.40.1110.10">
    <property type="entry name" value="Calcium-transporting ATPase, cytoplasmic domain N"/>
    <property type="match status" value="1"/>
</dbReference>
<evidence type="ECO:0000256" key="2">
    <source>
        <dbReference type="ARBA" id="ARBA00006024"/>
    </source>
</evidence>
<reference evidence="6 7" key="2">
    <citation type="submission" date="2014-09" db="EMBL/GenBank/DDBJ databases">
        <authorList>
            <consortium name="NBRP consortium"/>
            <person name="Sawabe T."/>
            <person name="Meirelles P."/>
            <person name="Nakanishi M."/>
            <person name="Sayaka M."/>
            <person name="Hattori M."/>
            <person name="Ohkuma M."/>
        </authorList>
    </citation>
    <scope>NUCLEOTIDE SEQUENCE [LARGE SCALE GENOMIC DNA]</scope>
    <source>
        <strain evidence="6 7">JCM 19240</strain>
    </source>
</reference>
<proteinExistence type="inferred from homology"/>
<keyword evidence="7" id="KW-1185">Reference proteome</keyword>
<gene>
    <name evidence="6" type="ORF">JCM19240_6404</name>
</gene>
<name>A0A090TP89_9VIBR</name>
<dbReference type="PROSITE" id="PS00154">
    <property type="entry name" value="ATPASE_E1_E2"/>
    <property type="match status" value="1"/>
</dbReference>
<comment type="caution">
    <text evidence="6">The sequence shown here is derived from an EMBL/GenBank/DDBJ whole genome shotgun (WGS) entry which is preliminary data.</text>
</comment>
<dbReference type="AlphaFoldDB" id="A0A090TP89"/>
<dbReference type="GO" id="GO:0000166">
    <property type="term" value="F:nucleotide binding"/>
    <property type="evidence" value="ECO:0007669"/>
    <property type="project" value="InterPro"/>
</dbReference>
<dbReference type="InterPro" id="IPR023299">
    <property type="entry name" value="ATPase_P-typ_cyto_dom_N"/>
</dbReference>
<accession>A0A090TP89</accession>